<feature type="transmembrane region" description="Helical" evidence="1">
    <location>
        <begin position="26"/>
        <end position="48"/>
    </location>
</feature>
<comment type="caution">
    <text evidence="2">The sequence shown here is derived from an EMBL/GenBank/DDBJ whole genome shotgun (WGS) entry which is preliminary data.</text>
</comment>
<keyword evidence="1" id="KW-1133">Transmembrane helix</keyword>
<proteinExistence type="predicted"/>
<accession>A0A1J4MCN9</accession>
<feature type="transmembrane region" description="Helical" evidence="1">
    <location>
        <begin position="54"/>
        <end position="79"/>
    </location>
</feature>
<evidence type="ECO:0000313" key="2">
    <source>
        <dbReference type="EMBL" id="OII72002.1"/>
    </source>
</evidence>
<dbReference type="GeneID" id="39978126"/>
<keyword evidence="1" id="KW-0472">Membrane</keyword>
<dbReference type="EMBL" id="LRBP01000025">
    <property type="protein sequence ID" value="OII72002.1"/>
    <property type="molecule type" value="Genomic_DNA"/>
</dbReference>
<feature type="transmembrane region" description="Helical" evidence="1">
    <location>
        <begin position="91"/>
        <end position="113"/>
    </location>
</feature>
<evidence type="ECO:0000256" key="1">
    <source>
        <dbReference type="SAM" id="Phobius"/>
    </source>
</evidence>
<dbReference type="OrthoDB" id="340231at2759"/>
<feature type="transmembrane region" description="Helical" evidence="1">
    <location>
        <begin position="125"/>
        <end position="147"/>
    </location>
</feature>
<reference evidence="2 3" key="1">
    <citation type="submission" date="2016-10" db="EMBL/GenBank/DDBJ databases">
        <title>Reductive evolution of mitochondrial metabolism and differential evolution of invasion-related proteins in Cryptosporidium.</title>
        <authorList>
            <person name="Liu S."/>
            <person name="Roellig D.M."/>
            <person name="Guo Y."/>
            <person name="Li N."/>
            <person name="Frace M.A."/>
            <person name="Tang K."/>
            <person name="Zhang L."/>
            <person name="Feng Y."/>
            <person name="Xiao L."/>
        </authorList>
    </citation>
    <scope>NUCLEOTIDE SEQUENCE [LARGE SCALE GENOMIC DNA]</scope>
    <source>
        <strain evidence="2">39726</strain>
    </source>
</reference>
<dbReference type="VEuPathDB" id="CryptoDB:cubi_01335"/>
<dbReference type="Proteomes" id="UP000186176">
    <property type="component" value="Unassembled WGS sequence"/>
</dbReference>
<sequence length="227" mass="25232">MENVSKKHDDKVIKKKMSCEILSTRFRAFLSYFLPMVYGISLFSVAWLKVSSPIFIAVCLAFGSIDVITSIVGMIGVLCPSGLAIRSTIPLLAMENLVTFLISIGLLVESIIYKENTKDYLILDFSVGLTISFVLMISTILSVICIWKISDYLNEIEATSIFEELSGKKVRSSKYMNSINKISSNLDNKPLLSKLNSKNSEVKNQDISNNNKSANDPNNNLAIVIKE</sequence>
<name>A0A1J4MCN9_9CRYT</name>
<organism evidence="2 3">
    <name type="scientific">Cryptosporidium ubiquitum</name>
    <dbReference type="NCBI Taxonomy" id="857276"/>
    <lineage>
        <taxon>Eukaryota</taxon>
        <taxon>Sar</taxon>
        <taxon>Alveolata</taxon>
        <taxon>Apicomplexa</taxon>
        <taxon>Conoidasida</taxon>
        <taxon>Coccidia</taxon>
        <taxon>Eucoccidiorida</taxon>
        <taxon>Eimeriorina</taxon>
        <taxon>Cryptosporidiidae</taxon>
        <taxon>Cryptosporidium</taxon>
    </lineage>
</organism>
<keyword evidence="3" id="KW-1185">Reference proteome</keyword>
<evidence type="ECO:0000313" key="3">
    <source>
        <dbReference type="Proteomes" id="UP000186176"/>
    </source>
</evidence>
<dbReference type="RefSeq" id="XP_028873574.1">
    <property type="nucleotide sequence ID" value="XM_029018347.1"/>
</dbReference>
<dbReference type="AlphaFoldDB" id="A0A1J4MCN9"/>
<keyword evidence="1" id="KW-0812">Transmembrane</keyword>
<protein>
    <submittedName>
        <fullName evidence="2">Uncharacterized protein</fullName>
    </submittedName>
</protein>
<gene>
    <name evidence="2" type="ORF">cubi_01335</name>
</gene>